<dbReference type="STRING" id="1028.SAMN05661096_01080"/>
<dbReference type="InterPro" id="IPR013762">
    <property type="entry name" value="Integrase-like_cat_sf"/>
</dbReference>
<evidence type="ECO:0000259" key="10">
    <source>
        <dbReference type="PROSITE" id="PS51898"/>
    </source>
</evidence>
<evidence type="ECO:0000256" key="7">
    <source>
        <dbReference type="ARBA" id="ARBA00023172"/>
    </source>
</evidence>
<comment type="function">
    <text evidence="9">Site-specific tyrosine recombinase, which acts by catalyzing the cutting and rejoining of the recombining DNA molecules. The XerC-XerD complex is essential to convert dimers of the bacterial chromosome into monomers to permit their segregation at cell division. It also contributes to the segregational stability of plasmids.</text>
</comment>
<name>A0A1X7IZ28_9BACT</name>
<proteinExistence type="inferred from homology"/>
<dbReference type="InterPro" id="IPR044068">
    <property type="entry name" value="CB"/>
</dbReference>
<dbReference type="Proteomes" id="UP000193804">
    <property type="component" value="Unassembled WGS sequence"/>
</dbReference>
<comment type="subcellular location">
    <subcellularLocation>
        <location evidence="1 9">Cytoplasm</location>
    </subcellularLocation>
</comment>
<dbReference type="EMBL" id="FXAW01000002">
    <property type="protein sequence ID" value="SMG20127.1"/>
    <property type="molecule type" value="Genomic_DNA"/>
</dbReference>
<dbReference type="PROSITE" id="PS51898">
    <property type="entry name" value="TYR_RECOMBINASE"/>
    <property type="match status" value="1"/>
</dbReference>
<evidence type="ECO:0000256" key="6">
    <source>
        <dbReference type="ARBA" id="ARBA00023125"/>
    </source>
</evidence>
<evidence type="ECO:0000256" key="4">
    <source>
        <dbReference type="ARBA" id="ARBA00022829"/>
    </source>
</evidence>
<dbReference type="GO" id="GO:0005737">
    <property type="term" value="C:cytoplasm"/>
    <property type="evidence" value="ECO:0007669"/>
    <property type="project" value="UniProtKB-SubCell"/>
</dbReference>
<dbReference type="PROSITE" id="PS51900">
    <property type="entry name" value="CB"/>
    <property type="match status" value="1"/>
</dbReference>
<keyword evidence="5 9" id="KW-0229">DNA integration</keyword>
<evidence type="ECO:0000256" key="9">
    <source>
        <dbReference type="HAMAP-Rule" id="MF_01808"/>
    </source>
</evidence>
<evidence type="ECO:0000256" key="1">
    <source>
        <dbReference type="ARBA" id="ARBA00004496"/>
    </source>
</evidence>
<dbReference type="SUPFAM" id="SSF56349">
    <property type="entry name" value="DNA breaking-rejoining enzymes"/>
    <property type="match status" value="1"/>
</dbReference>
<feature type="active site" evidence="9">
    <location>
        <position position="169"/>
    </location>
</feature>
<comment type="similarity">
    <text evidence="9">Belongs to the 'phage' integrase family. XerC subfamily.</text>
</comment>
<evidence type="ECO:0000256" key="2">
    <source>
        <dbReference type="ARBA" id="ARBA00022490"/>
    </source>
</evidence>
<keyword evidence="4 9" id="KW-0159">Chromosome partition</keyword>
<keyword evidence="3 9" id="KW-0132">Cell division</keyword>
<dbReference type="Gene3D" id="1.10.150.130">
    <property type="match status" value="1"/>
</dbReference>
<keyword evidence="2 9" id="KW-0963">Cytoplasm</keyword>
<accession>A0A1X7IZ28</accession>
<dbReference type="GO" id="GO:0006313">
    <property type="term" value="P:DNA transposition"/>
    <property type="evidence" value="ECO:0007669"/>
    <property type="project" value="UniProtKB-UniRule"/>
</dbReference>
<feature type="active site" evidence="9">
    <location>
        <position position="242"/>
    </location>
</feature>
<dbReference type="InterPro" id="IPR050090">
    <property type="entry name" value="Tyrosine_recombinase_XerCD"/>
</dbReference>
<evidence type="ECO:0000313" key="12">
    <source>
        <dbReference type="EMBL" id="SMG20127.1"/>
    </source>
</evidence>
<dbReference type="InterPro" id="IPR023009">
    <property type="entry name" value="Tyrosine_recombinase_XerC/XerD"/>
</dbReference>
<dbReference type="GO" id="GO:0007059">
    <property type="term" value="P:chromosome segregation"/>
    <property type="evidence" value="ECO:0007669"/>
    <property type="project" value="UniProtKB-UniRule"/>
</dbReference>
<evidence type="ECO:0000259" key="11">
    <source>
        <dbReference type="PROSITE" id="PS51900"/>
    </source>
</evidence>
<feature type="active site" evidence="9">
    <location>
        <position position="265"/>
    </location>
</feature>
<dbReference type="InterPro" id="IPR004107">
    <property type="entry name" value="Integrase_SAM-like_N"/>
</dbReference>
<feature type="active site" evidence="9">
    <location>
        <position position="239"/>
    </location>
</feature>
<dbReference type="OrthoDB" id="9801717at2"/>
<dbReference type="GO" id="GO:0003677">
    <property type="term" value="F:DNA binding"/>
    <property type="evidence" value="ECO:0007669"/>
    <property type="project" value="UniProtKB-UniRule"/>
</dbReference>
<sequence>MLNTFLKYLEFEKRYSRHTLISYQNDLKQFSGFLENQYLFQDLLKVEHRHIRAWIVALMQEKMNPKSINRKIISLRAFFKFAISREEIKENPTQKIKALKTSKELPQFVQENEMDQLLSIIEFADDFEGSRDALIMELLYGTGIRLSELIGLKYSDFNIPSKTIRVLGKGNKERIIPFHNKILSRLNTYISHKNKSFSGNESTPLIVSNNGNEAYPMMINRITKKYLSQVSTISKTSPHILRHTFATHLLNKGADLNAVKDLLGHSSLAATQVYTHNSLDKLKKVFDQAHPKA</sequence>
<dbReference type="GO" id="GO:0009037">
    <property type="term" value="F:tyrosine-based site-specific recombinase activity"/>
    <property type="evidence" value="ECO:0007669"/>
    <property type="project" value="UniProtKB-UniRule"/>
</dbReference>
<evidence type="ECO:0000256" key="8">
    <source>
        <dbReference type="ARBA" id="ARBA00023306"/>
    </source>
</evidence>
<evidence type="ECO:0000256" key="3">
    <source>
        <dbReference type="ARBA" id="ARBA00022618"/>
    </source>
</evidence>
<feature type="active site" evidence="9">
    <location>
        <position position="145"/>
    </location>
</feature>
<evidence type="ECO:0000313" key="13">
    <source>
        <dbReference type="Proteomes" id="UP000193804"/>
    </source>
</evidence>
<dbReference type="InterPro" id="IPR011010">
    <property type="entry name" value="DNA_brk_join_enz"/>
</dbReference>
<feature type="active site" description="O-(3'-phospho-DNA)-tyrosine intermediate" evidence="9">
    <location>
        <position position="274"/>
    </location>
</feature>
<reference evidence="13" key="1">
    <citation type="submission" date="2017-04" db="EMBL/GenBank/DDBJ databases">
        <authorList>
            <person name="Varghese N."/>
            <person name="Submissions S."/>
        </authorList>
    </citation>
    <scope>NUCLEOTIDE SEQUENCE [LARGE SCALE GENOMIC DNA]</scope>
    <source>
        <strain evidence="13">DSM 4125</strain>
    </source>
</reference>
<organism evidence="12 13">
    <name type="scientific">Marivirga sericea</name>
    <dbReference type="NCBI Taxonomy" id="1028"/>
    <lineage>
        <taxon>Bacteria</taxon>
        <taxon>Pseudomonadati</taxon>
        <taxon>Bacteroidota</taxon>
        <taxon>Cytophagia</taxon>
        <taxon>Cytophagales</taxon>
        <taxon>Marivirgaceae</taxon>
        <taxon>Marivirga</taxon>
    </lineage>
</organism>
<dbReference type="HAMAP" id="MF_01808">
    <property type="entry name" value="Recomb_XerC_XerD"/>
    <property type="match status" value="1"/>
</dbReference>
<dbReference type="PANTHER" id="PTHR30349:SF77">
    <property type="entry name" value="TYROSINE RECOMBINASE XERC"/>
    <property type="match status" value="1"/>
</dbReference>
<dbReference type="RefSeq" id="WP_085516058.1">
    <property type="nucleotide sequence ID" value="NZ_FXAW01000002.1"/>
</dbReference>
<keyword evidence="7 9" id="KW-0233">DNA recombination</keyword>
<dbReference type="GO" id="GO:0051301">
    <property type="term" value="P:cell division"/>
    <property type="evidence" value="ECO:0007669"/>
    <property type="project" value="UniProtKB-KW"/>
</dbReference>
<dbReference type="Gene3D" id="1.10.443.10">
    <property type="entry name" value="Intergrase catalytic core"/>
    <property type="match status" value="1"/>
</dbReference>
<dbReference type="PANTHER" id="PTHR30349">
    <property type="entry name" value="PHAGE INTEGRASE-RELATED"/>
    <property type="match status" value="1"/>
</dbReference>
<dbReference type="Pfam" id="PF02899">
    <property type="entry name" value="Phage_int_SAM_1"/>
    <property type="match status" value="1"/>
</dbReference>
<evidence type="ECO:0000256" key="5">
    <source>
        <dbReference type="ARBA" id="ARBA00022908"/>
    </source>
</evidence>
<comment type="subunit">
    <text evidence="9">Forms a cyclic heterotetrameric complex composed of two molecules of XerC and two molecules of XerD.</text>
</comment>
<dbReference type="Pfam" id="PF00589">
    <property type="entry name" value="Phage_integrase"/>
    <property type="match status" value="1"/>
</dbReference>
<keyword evidence="13" id="KW-1185">Reference proteome</keyword>
<keyword evidence="8 9" id="KW-0131">Cell cycle</keyword>
<dbReference type="AlphaFoldDB" id="A0A1X7IZ28"/>
<gene>
    <name evidence="9" type="primary">xerC</name>
    <name evidence="12" type="ORF">SAMN05661096_01080</name>
</gene>
<keyword evidence="6 9" id="KW-0238">DNA-binding</keyword>
<protein>
    <recommendedName>
        <fullName evidence="9">Tyrosine recombinase XerC</fullName>
    </recommendedName>
</protein>
<dbReference type="InterPro" id="IPR002104">
    <property type="entry name" value="Integrase_catalytic"/>
</dbReference>
<dbReference type="InterPro" id="IPR010998">
    <property type="entry name" value="Integrase_recombinase_N"/>
</dbReference>
<feature type="domain" description="Tyr recombinase" evidence="10">
    <location>
        <begin position="104"/>
        <end position="287"/>
    </location>
</feature>
<feature type="domain" description="Core-binding (CB)" evidence="11">
    <location>
        <begin position="1"/>
        <end position="83"/>
    </location>
</feature>